<accession>A0A9W8M2B0</accession>
<sequence>MSSNINDSDTLEGQLSLETGAGLTKQQLSIAMSLLRQGVNPSALVAITQELRKEAQFITSQQPK</sequence>
<keyword evidence="2" id="KW-1185">Reference proteome</keyword>
<evidence type="ECO:0000313" key="2">
    <source>
        <dbReference type="Proteomes" id="UP001139887"/>
    </source>
</evidence>
<comment type="caution">
    <text evidence="1">The sequence shown here is derived from an EMBL/GenBank/DDBJ whole genome shotgun (WGS) entry which is preliminary data.</text>
</comment>
<protein>
    <recommendedName>
        <fullName evidence="3">Mitotic-spindle organizing protein 1</fullName>
    </recommendedName>
</protein>
<dbReference type="GO" id="GO:0000931">
    <property type="term" value="C:gamma-tubulin ring complex"/>
    <property type="evidence" value="ECO:0007669"/>
    <property type="project" value="InterPro"/>
</dbReference>
<evidence type="ECO:0000313" key="1">
    <source>
        <dbReference type="EMBL" id="KAJ2851442.1"/>
    </source>
</evidence>
<dbReference type="InterPro" id="IPR022214">
    <property type="entry name" value="MZT1"/>
</dbReference>
<gene>
    <name evidence="1" type="ORF">IWW36_001081</name>
</gene>
<organism evidence="1 2">
    <name type="scientific">Coemansia brasiliensis</name>
    <dbReference type="NCBI Taxonomy" id="2650707"/>
    <lineage>
        <taxon>Eukaryota</taxon>
        <taxon>Fungi</taxon>
        <taxon>Fungi incertae sedis</taxon>
        <taxon>Zoopagomycota</taxon>
        <taxon>Kickxellomycotina</taxon>
        <taxon>Kickxellomycetes</taxon>
        <taxon>Kickxellales</taxon>
        <taxon>Kickxellaceae</taxon>
        <taxon>Coemansia</taxon>
    </lineage>
</organism>
<dbReference type="Pfam" id="PF12554">
    <property type="entry name" value="MOZART1"/>
    <property type="match status" value="1"/>
</dbReference>
<reference evidence="1" key="1">
    <citation type="submission" date="2022-07" db="EMBL/GenBank/DDBJ databases">
        <title>Phylogenomic reconstructions and comparative analyses of Kickxellomycotina fungi.</title>
        <authorList>
            <person name="Reynolds N.K."/>
            <person name="Stajich J.E."/>
            <person name="Barry K."/>
            <person name="Grigoriev I.V."/>
            <person name="Crous P."/>
            <person name="Smith M.E."/>
        </authorList>
    </citation>
    <scope>NUCLEOTIDE SEQUENCE</scope>
    <source>
        <strain evidence="1">NRRL 1566</strain>
    </source>
</reference>
<dbReference type="OrthoDB" id="48571at2759"/>
<proteinExistence type="predicted"/>
<dbReference type="Proteomes" id="UP001139887">
    <property type="component" value="Unassembled WGS sequence"/>
</dbReference>
<name>A0A9W8M2B0_9FUNG</name>
<dbReference type="EMBL" id="JANBUW010000012">
    <property type="protein sequence ID" value="KAJ2851442.1"/>
    <property type="molecule type" value="Genomic_DNA"/>
</dbReference>
<evidence type="ECO:0008006" key="3">
    <source>
        <dbReference type="Google" id="ProtNLM"/>
    </source>
</evidence>
<dbReference type="AlphaFoldDB" id="A0A9W8M2B0"/>
<dbReference type="GO" id="GO:0033566">
    <property type="term" value="P:gamma-tubulin complex localization"/>
    <property type="evidence" value="ECO:0007669"/>
    <property type="project" value="InterPro"/>
</dbReference>